<dbReference type="GO" id="GO:0016628">
    <property type="term" value="F:oxidoreductase activity, acting on the CH-CH group of donors, NAD or NADP as acceptor"/>
    <property type="evidence" value="ECO:0007669"/>
    <property type="project" value="InterPro"/>
</dbReference>
<accession>A0A938YX30</accession>
<dbReference type="InterPro" id="IPR011777">
    <property type="entry name" value="Geranylgeranyl_Rdtase_fam"/>
</dbReference>
<dbReference type="Gene3D" id="3.30.9.10">
    <property type="entry name" value="D-Amino Acid Oxidase, subunit A, domain 2"/>
    <property type="match status" value="1"/>
</dbReference>
<dbReference type="PANTHER" id="PTHR42685">
    <property type="entry name" value="GERANYLGERANYL DIPHOSPHATE REDUCTASE"/>
    <property type="match status" value="1"/>
</dbReference>
<proteinExistence type="predicted"/>
<dbReference type="EMBL" id="JAFGDB010000038">
    <property type="protein sequence ID" value="MBN2067271.1"/>
    <property type="molecule type" value="Genomic_DNA"/>
</dbReference>
<organism evidence="2 3">
    <name type="scientific">Candidatus Iainarchaeum sp</name>
    <dbReference type="NCBI Taxonomy" id="3101447"/>
    <lineage>
        <taxon>Archaea</taxon>
        <taxon>Candidatus Iainarchaeota</taxon>
        <taxon>Candidatus Iainarchaeia</taxon>
        <taxon>Candidatus Iainarchaeales</taxon>
        <taxon>Candidatus Iainarchaeaceae</taxon>
        <taxon>Candidatus Iainarchaeum</taxon>
    </lineage>
</organism>
<gene>
    <name evidence="2" type="ORF">JW744_02285</name>
</gene>
<dbReference type="InterPro" id="IPR002938">
    <property type="entry name" value="FAD-bd"/>
</dbReference>
<dbReference type="Gene3D" id="3.50.50.60">
    <property type="entry name" value="FAD/NAD(P)-binding domain"/>
    <property type="match status" value="1"/>
</dbReference>
<dbReference type="InterPro" id="IPR036188">
    <property type="entry name" value="FAD/NAD-bd_sf"/>
</dbReference>
<name>A0A938YX30_9ARCH</name>
<dbReference type="PRINTS" id="PR00420">
    <property type="entry name" value="RNGMNOXGNASE"/>
</dbReference>
<evidence type="ECO:0000259" key="1">
    <source>
        <dbReference type="Pfam" id="PF01494"/>
    </source>
</evidence>
<dbReference type="SUPFAM" id="SSF51905">
    <property type="entry name" value="FAD/NAD(P)-binding domain"/>
    <property type="match status" value="1"/>
</dbReference>
<dbReference type="PANTHER" id="PTHR42685:SF21">
    <property type="entry name" value="DEHYDROGENASE (FLAVOPROTEIN)-LIKE PROTEIN"/>
    <property type="match status" value="1"/>
</dbReference>
<dbReference type="AlphaFoldDB" id="A0A938YX30"/>
<feature type="domain" description="FAD-binding" evidence="1">
    <location>
        <begin position="4"/>
        <end position="227"/>
    </location>
</feature>
<dbReference type="Pfam" id="PF01494">
    <property type="entry name" value="FAD_binding_3"/>
    <property type="match status" value="1"/>
</dbReference>
<evidence type="ECO:0000313" key="3">
    <source>
        <dbReference type="Proteomes" id="UP000809243"/>
    </source>
</evidence>
<evidence type="ECO:0000313" key="2">
    <source>
        <dbReference type="EMBL" id="MBN2067271.1"/>
    </source>
</evidence>
<reference evidence="2" key="1">
    <citation type="submission" date="2021-01" db="EMBL/GenBank/DDBJ databases">
        <title>Active Sulfur Cycling in an Early Earth Analoge.</title>
        <authorList>
            <person name="Hahn C.R."/>
            <person name="Youssef N.H."/>
            <person name="Elshahed M."/>
        </authorList>
    </citation>
    <scope>NUCLEOTIDE SEQUENCE</scope>
    <source>
        <strain evidence="2">Zod_Metabat.1151</strain>
    </source>
</reference>
<dbReference type="Proteomes" id="UP000809243">
    <property type="component" value="Unassembled WGS sequence"/>
</dbReference>
<comment type="caution">
    <text evidence="2">The sequence shown here is derived from an EMBL/GenBank/DDBJ whole genome shotgun (WGS) entry which is preliminary data.</text>
</comment>
<dbReference type="InterPro" id="IPR050407">
    <property type="entry name" value="Geranylgeranyl_reductase"/>
</dbReference>
<dbReference type="GO" id="GO:0071949">
    <property type="term" value="F:FAD binding"/>
    <property type="evidence" value="ECO:0007669"/>
    <property type="project" value="InterPro"/>
</dbReference>
<dbReference type="NCBIfam" id="TIGR02032">
    <property type="entry name" value="GG-red-SF"/>
    <property type="match status" value="1"/>
</dbReference>
<protein>
    <submittedName>
        <fullName evidence="2">NAD(P)/FAD-dependent oxidoreductase</fullName>
    </submittedName>
</protein>
<sequence length="378" mass="41207">MSVVSVIGAGPVGLHCASILKEEGFEVSVFEEHGNIGRPVQCAGLISKAGIEELGLKLDDSVVNQVKGAKIFSPGGESITVEKKETVAFVVDRFLFDQVFYKKAKRLGCDIHLNKKLIDLRGSNLFMESSGHGELHRSKIVIGADGAHSVVRHSAFKRLDENGFVQGFQARAEGNFDKNLVEMHFGNFAPGFFAWVIPESSTVARVGLGAMLGENTAENFERFIKEKGMEIKVLSKSSGLIPMAAPGSSLVAGTTLLVGDAAMQTKATTGGGIVFGLKAAEVCAGAVANHLKHQHSLNVYDKSLKDLNKELLIHWKIHSYIKKMRPEHLDKLFAKAKNAGIEPFLEEHGDMDNPSRFMRKMLFKPKMWGLLPAALRIV</sequence>